<gene>
    <name evidence="2" type="ORF">AAF712_003213</name>
</gene>
<organism evidence="2 3">
    <name type="scientific">Marasmius tenuissimus</name>
    <dbReference type="NCBI Taxonomy" id="585030"/>
    <lineage>
        <taxon>Eukaryota</taxon>
        <taxon>Fungi</taxon>
        <taxon>Dikarya</taxon>
        <taxon>Basidiomycota</taxon>
        <taxon>Agaricomycotina</taxon>
        <taxon>Agaricomycetes</taxon>
        <taxon>Agaricomycetidae</taxon>
        <taxon>Agaricales</taxon>
        <taxon>Marasmiineae</taxon>
        <taxon>Marasmiaceae</taxon>
        <taxon>Marasmius</taxon>
    </lineage>
</organism>
<accession>A0ABR3A6G1</accession>
<keyword evidence="1" id="KW-0472">Membrane</keyword>
<feature type="transmembrane region" description="Helical" evidence="1">
    <location>
        <begin position="48"/>
        <end position="68"/>
    </location>
</feature>
<evidence type="ECO:0000256" key="1">
    <source>
        <dbReference type="SAM" id="Phobius"/>
    </source>
</evidence>
<feature type="transmembrane region" description="Helical" evidence="1">
    <location>
        <begin position="210"/>
        <end position="232"/>
    </location>
</feature>
<proteinExistence type="predicted"/>
<reference evidence="2 3" key="1">
    <citation type="submission" date="2024-05" db="EMBL/GenBank/DDBJ databases">
        <title>A draft genome resource for the thread blight pathogen Marasmius tenuissimus strain MS-2.</title>
        <authorList>
            <person name="Yulfo-Soto G.E."/>
            <person name="Baruah I.K."/>
            <person name="Amoako-Attah I."/>
            <person name="Bukari Y."/>
            <person name="Meinhardt L.W."/>
            <person name="Bailey B.A."/>
            <person name="Cohen S.P."/>
        </authorList>
    </citation>
    <scope>NUCLEOTIDE SEQUENCE [LARGE SCALE GENOMIC DNA]</scope>
    <source>
        <strain evidence="2 3">MS-2</strain>
    </source>
</reference>
<sequence length="335" mass="36830">MTPTSIFWTAIWVEALLYGILISSYLITLYIAFTPGAGGSPSRTHGKTMLLISTIMVLVATAHISISFSRALLAFGPGKDADNSPQMLLTRFTDWHRITKDVLFVFQELLGSSTAVYLTWILWSQDWRIIVCPLVLLVGEAVAGFGACGTYPKVTSEAVFARYGLEAWITAHSAILVVVNLATTSLMVFRIWKTHRTSSKYLMFPSRLAPILKILIESAMLQLVAELLLFVFVAVESYALYVLLDAITPIIGITFNAITIRVKLHSFKEDAHFAGGSPPTIGSLPMRRIPAELNIPHINSRAAASDVELQMSPSTLVEEIVDSESHSKMLSQTTP</sequence>
<feature type="transmembrane region" description="Helical" evidence="1">
    <location>
        <begin position="6"/>
        <end position="27"/>
    </location>
</feature>
<dbReference type="EMBL" id="JBBXMP010000011">
    <property type="protein sequence ID" value="KAL0069555.1"/>
    <property type="molecule type" value="Genomic_DNA"/>
</dbReference>
<feature type="transmembrane region" description="Helical" evidence="1">
    <location>
        <begin position="167"/>
        <end position="189"/>
    </location>
</feature>
<name>A0ABR3A6G1_9AGAR</name>
<feature type="transmembrane region" description="Helical" evidence="1">
    <location>
        <begin position="238"/>
        <end position="258"/>
    </location>
</feature>
<protein>
    <submittedName>
        <fullName evidence="2">Uncharacterized protein</fullName>
    </submittedName>
</protein>
<evidence type="ECO:0000313" key="3">
    <source>
        <dbReference type="Proteomes" id="UP001437256"/>
    </source>
</evidence>
<feature type="transmembrane region" description="Helical" evidence="1">
    <location>
        <begin position="129"/>
        <end position="147"/>
    </location>
</feature>
<keyword evidence="1" id="KW-0812">Transmembrane</keyword>
<keyword evidence="1" id="KW-1133">Transmembrane helix</keyword>
<evidence type="ECO:0000313" key="2">
    <source>
        <dbReference type="EMBL" id="KAL0069555.1"/>
    </source>
</evidence>
<keyword evidence="3" id="KW-1185">Reference proteome</keyword>
<comment type="caution">
    <text evidence="2">The sequence shown here is derived from an EMBL/GenBank/DDBJ whole genome shotgun (WGS) entry which is preliminary data.</text>
</comment>
<feature type="transmembrane region" description="Helical" evidence="1">
    <location>
        <begin position="102"/>
        <end position="122"/>
    </location>
</feature>
<dbReference type="Proteomes" id="UP001437256">
    <property type="component" value="Unassembled WGS sequence"/>
</dbReference>